<dbReference type="PANTHER" id="PTHR12537:SF12">
    <property type="entry name" value="MATERNAL PROTEIN PUMILIO"/>
    <property type="match status" value="1"/>
</dbReference>
<dbReference type="Pfam" id="PF00806">
    <property type="entry name" value="PUF"/>
    <property type="match status" value="8"/>
</dbReference>
<evidence type="ECO:0000256" key="1">
    <source>
        <dbReference type="ARBA" id="ARBA00004496"/>
    </source>
</evidence>
<keyword evidence="3" id="KW-0677">Repeat</keyword>
<name>A0AA38HJI6_9CUCU</name>
<dbReference type="InterPro" id="IPR001313">
    <property type="entry name" value="Pumilio_RNA-bd_rpt"/>
</dbReference>
<dbReference type="CDD" id="cd07920">
    <property type="entry name" value="Pumilio"/>
    <property type="match status" value="1"/>
</dbReference>
<feature type="repeat" description="Pumilio" evidence="5">
    <location>
        <begin position="557"/>
        <end position="592"/>
    </location>
</feature>
<evidence type="ECO:0000256" key="5">
    <source>
        <dbReference type="PROSITE-ProRule" id="PRU00317"/>
    </source>
</evidence>
<feature type="region of interest" description="Disordered" evidence="6">
    <location>
        <begin position="246"/>
        <end position="270"/>
    </location>
</feature>
<dbReference type="GO" id="GO:0010608">
    <property type="term" value="P:post-transcriptional regulation of gene expression"/>
    <property type="evidence" value="ECO:0007669"/>
    <property type="project" value="TreeGrafter"/>
</dbReference>
<comment type="caution">
    <text evidence="8">The sequence shown here is derived from an EMBL/GenBank/DDBJ whole genome shotgun (WGS) entry which is preliminary data.</text>
</comment>
<dbReference type="SMART" id="SM00025">
    <property type="entry name" value="Pumilio"/>
    <property type="match status" value="8"/>
</dbReference>
<dbReference type="AlphaFoldDB" id="A0AA38HJI6"/>
<dbReference type="FunFam" id="1.25.10.10:FF:000004">
    <property type="entry name" value="Pumilio homolog 1 isoform 2"/>
    <property type="match status" value="1"/>
</dbReference>
<dbReference type="Proteomes" id="UP001168821">
    <property type="component" value="Unassembled WGS sequence"/>
</dbReference>
<evidence type="ECO:0000259" key="7">
    <source>
        <dbReference type="PROSITE" id="PS50303"/>
    </source>
</evidence>
<organism evidence="8 9">
    <name type="scientific">Zophobas morio</name>
    <dbReference type="NCBI Taxonomy" id="2755281"/>
    <lineage>
        <taxon>Eukaryota</taxon>
        <taxon>Metazoa</taxon>
        <taxon>Ecdysozoa</taxon>
        <taxon>Arthropoda</taxon>
        <taxon>Hexapoda</taxon>
        <taxon>Insecta</taxon>
        <taxon>Pterygota</taxon>
        <taxon>Neoptera</taxon>
        <taxon>Endopterygota</taxon>
        <taxon>Coleoptera</taxon>
        <taxon>Polyphaga</taxon>
        <taxon>Cucujiformia</taxon>
        <taxon>Tenebrionidae</taxon>
        <taxon>Zophobas</taxon>
    </lineage>
</organism>
<accession>A0AA38HJI6</accession>
<keyword evidence="2" id="KW-0963">Cytoplasm</keyword>
<sequence>MTAKSTPQLELSYIAVATSQLSSSSEVNSSIKKEEEKCSSTSEEVEICNGKQEEKTFCQYEIKALCPFSQRCDKTVDKTLTYNFGEETSINSSKLEANSYHKIFNTASKVAVTLSSPVKCTELGYVQPKNNDFKGNVPANTNLSFREIFSRTRFTQSSPSPVSAITDALLEYPNEWSQWTLDLKNNQNNAGETRQNDTPSPLNDIIDSAILDENKELTLFLSKSQAVKSLPSDIDLTVECKKIKSLSNSRNNGKPEKRGLPSPPPRDNIENNKEALLKTTSDLENLQLNSLNEQFQIAASTLGASSKREHNTINSQNSEFLALPNKQKELIPTVKFSKDPLLQQSCYTTKSVPLNQSSPPKKGVCQEERFPFSMQPAFSNIIDIKNNSDPCEVLPYDAYMENVGRGILQRKDSLRLGSPQYYPFQSTEQVYQKRSSSFTRNLGSVTPLKQSGEGEITYLKTPSLITHTANRGRKIFARNEKRDSEDPHEFNSNLTKVQVYPKRFMGSPKKGLVAAERSTESYLSVSKSGDEATRVLHQSRHRLLEEVRSSRKLHLSEITGHVLELSFDQYGSRFIQQKLEGLPLAGKDLMFAEILPHTMLLVNDIFGNYVVQKFFEFGTEKHKAELLSRLTGHVLMLSLQVYGCRVIQKAFDSVGLPQQIELARELRGHVLQCIKDQNGNHVIQKCIECVPPQEIRFIVDALKNLVCELAAHPYGCRVIQRILEHCTDYQITYVLEELHGKASELTQDQYGNYVIQHVLEHGRRCDRDKIIGSMRNRVLLLSQHKFASNVVEKCLIHGDSEQRAVLISEVLKDGNKGGLHTMIKDQYANYVVQRMIDVAQDEQREELLLHLKPHFEYLKNFSYGKHIIAKVEKQALEI</sequence>
<protein>
    <recommendedName>
        <fullName evidence="7">PUM-HD domain-containing protein</fullName>
    </recommendedName>
</protein>
<evidence type="ECO:0000256" key="6">
    <source>
        <dbReference type="SAM" id="MobiDB-lite"/>
    </source>
</evidence>
<keyword evidence="4" id="KW-0694">RNA-binding</keyword>
<feature type="repeat" description="Pumilio" evidence="5">
    <location>
        <begin position="701"/>
        <end position="736"/>
    </location>
</feature>
<feature type="repeat" description="Pumilio" evidence="5">
    <location>
        <begin position="773"/>
        <end position="808"/>
    </location>
</feature>
<proteinExistence type="predicted"/>
<evidence type="ECO:0000256" key="2">
    <source>
        <dbReference type="ARBA" id="ARBA00022490"/>
    </source>
</evidence>
<dbReference type="InterPro" id="IPR016024">
    <property type="entry name" value="ARM-type_fold"/>
</dbReference>
<evidence type="ECO:0000256" key="3">
    <source>
        <dbReference type="ARBA" id="ARBA00022737"/>
    </source>
</evidence>
<feature type="repeat" description="Pumilio" evidence="5">
    <location>
        <begin position="629"/>
        <end position="664"/>
    </location>
</feature>
<feature type="repeat" description="Pumilio" evidence="5">
    <location>
        <begin position="665"/>
        <end position="700"/>
    </location>
</feature>
<feature type="repeat" description="Pumilio" evidence="5">
    <location>
        <begin position="737"/>
        <end position="772"/>
    </location>
</feature>
<gene>
    <name evidence="8" type="ORF">Zmor_027049</name>
</gene>
<feature type="repeat" description="Pumilio" evidence="5">
    <location>
        <begin position="809"/>
        <end position="850"/>
    </location>
</feature>
<evidence type="ECO:0000256" key="4">
    <source>
        <dbReference type="ARBA" id="ARBA00022884"/>
    </source>
</evidence>
<feature type="repeat" description="Pumilio" evidence="5">
    <location>
        <begin position="593"/>
        <end position="628"/>
    </location>
</feature>
<reference evidence="8" key="1">
    <citation type="journal article" date="2023" name="G3 (Bethesda)">
        <title>Whole genome assemblies of Zophobas morio and Tenebrio molitor.</title>
        <authorList>
            <person name="Kaur S."/>
            <person name="Stinson S.A."/>
            <person name="diCenzo G.C."/>
        </authorList>
    </citation>
    <scope>NUCLEOTIDE SEQUENCE</scope>
    <source>
        <strain evidence="8">QUZm001</strain>
    </source>
</reference>
<dbReference type="InterPro" id="IPR033712">
    <property type="entry name" value="Pumilio_RNA-bd"/>
</dbReference>
<evidence type="ECO:0000313" key="8">
    <source>
        <dbReference type="EMBL" id="KAJ3630122.1"/>
    </source>
</evidence>
<comment type="subcellular location">
    <subcellularLocation>
        <location evidence="1">Cytoplasm</location>
    </subcellularLocation>
</comment>
<dbReference type="InterPro" id="IPR033133">
    <property type="entry name" value="PUM-HD"/>
</dbReference>
<feature type="domain" description="PUM-HD" evidence="7">
    <location>
        <begin position="531"/>
        <end position="875"/>
    </location>
</feature>
<dbReference type="PANTHER" id="PTHR12537">
    <property type="entry name" value="RNA BINDING PROTEIN PUMILIO-RELATED"/>
    <property type="match status" value="1"/>
</dbReference>
<keyword evidence="9" id="KW-1185">Reference proteome</keyword>
<dbReference type="InterPro" id="IPR011989">
    <property type="entry name" value="ARM-like"/>
</dbReference>
<dbReference type="EMBL" id="JALNTZ010000807">
    <property type="protein sequence ID" value="KAJ3630122.1"/>
    <property type="molecule type" value="Genomic_DNA"/>
</dbReference>
<dbReference type="GO" id="GO:0003730">
    <property type="term" value="F:mRNA 3'-UTR binding"/>
    <property type="evidence" value="ECO:0007669"/>
    <property type="project" value="TreeGrafter"/>
</dbReference>
<dbReference type="Gene3D" id="1.25.10.10">
    <property type="entry name" value="Leucine-rich Repeat Variant"/>
    <property type="match status" value="1"/>
</dbReference>
<dbReference type="SUPFAM" id="SSF48371">
    <property type="entry name" value="ARM repeat"/>
    <property type="match status" value="1"/>
</dbReference>
<dbReference type="PROSITE" id="PS50302">
    <property type="entry name" value="PUM"/>
    <property type="match status" value="8"/>
</dbReference>
<evidence type="ECO:0000313" key="9">
    <source>
        <dbReference type="Proteomes" id="UP001168821"/>
    </source>
</evidence>
<dbReference type="GO" id="GO:0005737">
    <property type="term" value="C:cytoplasm"/>
    <property type="evidence" value="ECO:0007669"/>
    <property type="project" value="UniProtKB-SubCell"/>
</dbReference>
<dbReference type="PROSITE" id="PS50303">
    <property type="entry name" value="PUM_HD"/>
    <property type="match status" value="1"/>
</dbReference>